<dbReference type="KEGG" id="amaq:GO499_08615"/>
<dbReference type="Proteomes" id="UP000464495">
    <property type="component" value="Chromosome"/>
</dbReference>
<proteinExistence type="predicted"/>
<gene>
    <name evidence="1" type="ORF">GO499_08615</name>
</gene>
<dbReference type="EMBL" id="CP046620">
    <property type="protein sequence ID" value="QHQ35257.1"/>
    <property type="molecule type" value="Genomic_DNA"/>
</dbReference>
<dbReference type="AlphaFoldDB" id="A0A6P1SZS1"/>
<keyword evidence="2" id="KW-1185">Reference proteome</keyword>
<evidence type="ECO:0000313" key="2">
    <source>
        <dbReference type="Proteomes" id="UP000464495"/>
    </source>
</evidence>
<reference evidence="1 2" key="1">
    <citation type="submission" date="2019-12" db="EMBL/GenBank/DDBJ databases">
        <title>Complete genome sequence of Algicella marina strain 9Alg 56(T) isolated from the red alga Tichocarpus crinitus.</title>
        <authorList>
            <person name="Kim S.-G."/>
            <person name="Nedashkovskaya O.I."/>
        </authorList>
    </citation>
    <scope>NUCLEOTIDE SEQUENCE [LARGE SCALE GENOMIC DNA]</scope>
    <source>
        <strain evidence="1 2">9Alg 56</strain>
    </source>
</reference>
<organism evidence="1 2">
    <name type="scientific">Algicella marina</name>
    <dbReference type="NCBI Taxonomy" id="2683284"/>
    <lineage>
        <taxon>Bacteria</taxon>
        <taxon>Pseudomonadati</taxon>
        <taxon>Pseudomonadota</taxon>
        <taxon>Alphaproteobacteria</taxon>
        <taxon>Rhodobacterales</taxon>
        <taxon>Paracoccaceae</taxon>
        <taxon>Algicella</taxon>
    </lineage>
</organism>
<protein>
    <submittedName>
        <fullName evidence="1">Uncharacterized protein</fullName>
    </submittedName>
</protein>
<sequence>MNQIAPSRGSVPVGHISELDSMEAASVLYFRLWFDGPESRKNVWNDFATALGPETGKRAVSALEEICRACVDLCRRPIMRHQVTCQCIGADEACLANLVGAATDGQREDALLLSLLLFEPDFAPLLVGHAESLGTALRKMNLGNAPRPTHANSSNRSLH</sequence>
<accession>A0A6P1SZS1</accession>
<evidence type="ECO:0000313" key="1">
    <source>
        <dbReference type="EMBL" id="QHQ35257.1"/>
    </source>
</evidence>
<name>A0A6P1SZS1_9RHOB</name>
<dbReference type="RefSeq" id="WP_161861823.1">
    <property type="nucleotide sequence ID" value="NZ_CP046620.1"/>
</dbReference>